<keyword evidence="5 7" id="KW-1133">Transmembrane helix</keyword>
<accession>A0A6N9TNM5</accession>
<name>A0A6N9TNM5_DISTH</name>
<dbReference type="Gene3D" id="1.20.1510.10">
    <property type="entry name" value="Cation efflux protein transmembrane domain"/>
    <property type="match status" value="1"/>
</dbReference>
<dbReference type="InterPro" id="IPR050291">
    <property type="entry name" value="CDF_Transporter"/>
</dbReference>
<feature type="domain" description="Cation efflux protein cytoplasmic" evidence="9">
    <location>
        <begin position="223"/>
        <end position="295"/>
    </location>
</feature>
<keyword evidence="11" id="KW-1185">Reference proteome</keyword>
<feature type="transmembrane region" description="Helical" evidence="7">
    <location>
        <begin position="20"/>
        <end position="38"/>
    </location>
</feature>
<dbReference type="PANTHER" id="PTHR43840">
    <property type="entry name" value="MITOCHONDRIAL METAL TRANSPORTER 1-RELATED"/>
    <property type="match status" value="1"/>
</dbReference>
<dbReference type="InterPro" id="IPR058533">
    <property type="entry name" value="Cation_efflux_TM"/>
</dbReference>
<dbReference type="AlphaFoldDB" id="A0A6N9TNM5"/>
<dbReference type="PANTHER" id="PTHR43840:SF15">
    <property type="entry name" value="MITOCHONDRIAL METAL TRANSPORTER 1-RELATED"/>
    <property type="match status" value="1"/>
</dbReference>
<dbReference type="InterPro" id="IPR036837">
    <property type="entry name" value="Cation_efflux_CTD_sf"/>
</dbReference>
<evidence type="ECO:0000256" key="2">
    <source>
        <dbReference type="ARBA" id="ARBA00008114"/>
    </source>
</evidence>
<keyword evidence="3" id="KW-0813">Transport</keyword>
<dbReference type="GO" id="GO:0006882">
    <property type="term" value="P:intracellular zinc ion homeostasis"/>
    <property type="evidence" value="ECO:0007669"/>
    <property type="project" value="TreeGrafter"/>
</dbReference>
<dbReference type="Pfam" id="PF16916">
    <property type="entry name" value="ZT_dimer"/>
    <property type="match status" value="1"/>
</dbReference>
<dbReference type="NCBIfam" id="TIGR01297">
    <property type="entry name" value="CDF"/>
    <property type="match status" value="1"/>
</dbReference>
<proteinExistence type="inferred from homology"/>
<evidence type="ECO:0000256" key="1">
    <source>
        <dbReference type="ARBA" id="ARBA00004141"/>
    </source>
</evidence>
<keyword evidence="6 7" id="KW-0472">Membrane</keyword>
<dbReference type="SUPFAM" id="SSF160240">
    <property type="entry name" value="Cation efflux protein cytoplasmic domain-like"/>
    <property type="match status" value="1"/>
</dbReference>
<keyword evidence="4 7" id="KW-0812">Transmembrane</keyword>
<evidence type="ECO:0000259" key="9">
    <source>
        <dbReference type="Pfam" id="PF16916"/>
    </source>
</evidence>
<dbReference type="InterPro" id="IPR027470">
    <property type="entry name" value="Cation_efflux_CTD"/>
</dbReference>
<dbReference type="Proteomes" id="UP000469346">
    <property type="component" value="Unassembled WGS sequence"/>
</dbReference>
<sequence length="307" mass="32222">MEAACTEPPKDRRLREIRRVLAGVLALNLAVAAAKLGYGSLTSSLAMVADGFHSLFDGTSNVIGLLGLTLAARPPDRDHPYGHGKYQTYAAGAIGLLLLATAWKVGSGAWSRLINGSEAPQVTAASFLVMGGTVVVNAVVTLWERRAGRRLRSDILLADAGHTASDLWVSLGVIASLAAVRAGHPAADPLVGLGVAGVIFWTAFGILRECGTTLSDKARIDPDRLCDVARSVPGVLDCHSIRTRGSAAEVYVDLHVQVAPEITVADGHAVADGVERAIRTALDQVVDVVVHVEPHTPGVENRSKSRS</sequence>
<dbReference type="Gene3D" id="3.30.70.1350">
    <property type="entry name" value="Cation efflux protein, cytoplasmic domain"/>
    <property type="match status" value="1"/>
</dbReference>
<dbReference type="Pfam" id="PF01545">
    <property type="entry name" value="Cation_efflux"/>
    <property type="match status" value="1"/>
</dbReference>
<protein>
    <submittedName>
        <fullName evidence="10">Cation transporter</fullName>
    </submittedName>
</protein>
<evidence type="ECO:0000259" key="8">
    <source>
        <dbReference type="Pfam" id="PF01545"/>
    </source>
</evidence>
<gene>
    <name evidence="10" type="ORF">G3N55_02340</name>
</gene>
<dbReference type="GO" id="GO:0015086">
    <property type="term" value="F:cadmium ion transmembrane transporter activity"/>
    <property type="evidence" value="ECO:0007669"/>
    <property type="project" value="TreeGrafter"/>
</dbReference>
<dbReference type="GO" id="GO:0005886">
    <property type="term" value="C:plasma membrane"/>
    <property type="evidence" value="ECO:0007669"/>
    <property type="project" value="TreeGrafter"/>
</dbReference>
<evidence type="ECO:0000313" key="10">
    <source>
        <dbReference type="EMBL" id="NDY41693.1"/>
    </source>
</evidence>
<dbReference type="RefSeq" id="WP_163297847.1">
    <property type="nucleotide sequence ID" value="NZ_JAAGRR010000013.1"/>
</dbReference>
<evidence type="ECO:0000256" key="3">
    <source>
        <dbReference type="ARBA" id="ARBA00022448"/>
    </source>
</evidence>
<dbReference type="EMBL" id="JAAGRR010000013">
    <property type="protein sequence ID" value="NDY41693.1"/>
    <property type="molecule type" value="Genomic_DNA"/>
</dbReference>
<dbReference type="FunFam" id="1.20.1510.10:FF:000006">
    <property type="entry name" value="Divalent cation efflux transporter"/>
    <property type="match status" value="1"/>
</dbReference>
<comment type="subcellular location">
    <subcellularLocation>
        <location evidence="1">Membrane</location>
        <topology evidence="1">Multi-pass membrane protein</topology>
    </subcellularLocation>
</comment>
<feature type="transmembrane region" description="Helical" evidence="7">
    <location>
        <begin position="86"/>
        <end position="103"/>
    </location>
</feature>
<evidence type="ECO:0000256" key="6">
    <source>
        <dbReference type="ARBA" id="ARBA00023136"/>
    </source>
</evidence>
<dbReference type="GO" id="GO:0015341">
    <property type="term" value="F:zinc efflux antiporter activity"/>
    <property type="evidence" value="ECO:0007669"/>
    <property type="project" value="TreeGrafter"/>
</dbReference>
<feature type="domain" description="Cation efflux protein transmembrane" evidence="8">
    <location>
        <begin position="25"/>
        <end position="214"/>
    </location>
</feature>
<evidence type="ECO:0000256" key="5">
    <source>
        <dbReference type="ARBA" id="ARBA00022989"/>
    </source>
</evidence>
<evidence type="ECO:0000313" key="11">
    <source>
        <dbReference type="Proteomes" id="UP000469346"/>
    </source>
</evidence>
<dbReference type="GO" id="GO:0015093">
    <property type="term" value="F:ferrous iron transmembrane transporter activity"/>
    <property type="evidence" value="ECO:0007669"/>
    <property type="project" value="TreeGrafter"/>
</dbReference>
<organism evidence="10 11">
    <name type="scientific">Dissulfurirhabdus thermomarina</name>
    <dbReference type="NCBI Taxonomy" id="1765737"/>
    <lineage>
        <taxon>Bacteria</taxon>
        <taxon>Deltaproteobacteria</taxon>
        <taxon>Dissulfurirhabdaceae</taxon>
        <taxon>Dissulfurirhabdus</taxon>
    </lineage>
</organism>
<comment type="caution">
    <text evidence="10">The sequence shown here is derived from an EMBL/GenBank/DDBJ whole genome shotgun (WGS) entry which is preliminary data.</text>
</comment>
<evidence type="ECO:0000256" key="4">
    <source>
        <dbReference type="ARBA" id="ARBA00022692"/>
    </source>
</evidence>
<feature type="transmembrane region" description="Helical" evidence="7">
    <location>
        <begin position="123"/>
        <end position="143"/>
    </location>
</feature>
<dbReference type="SUPFAM" id="SSF161111">
    <property type="entry name" value="Cation efflux protein transmembrane domain-like"/>
    <property type="match status" value="1"/>
</dbReference>
<dbReference type="InterPro" id="IPR027469">
    <property type="entry name" value="Cation_efflux_TMD_sf"/>
</dbReference>
<reference evidence="10 11" key="1">
    <citation type="submission" date="2020-02" db="EMBL/GenBank/DDBJ databases">
        <title>Comparative genomics of sulfur disproportionating microorganisms.</title>
        <authorList>
            <person name="Ward L.M."/>
            <person name="Bertran E."/>
            <person name="Johnston D.T."/>
        </authorList>
    </citation>
    <scope>NUCLEOTIDE SEQUENCE [LARGE SCALE GENOMIC DNA]</scope>
    <source>
        <strain evidence="10 11">DSM 100025</strain>
    </source>
</reference>
<dbReference type="InterPro" id="IPR002524">
    <property type="entry name" value="Cation_efflux"/>
</dbReference>
<comment type="similarity">
    <text evidence="2">Belongs to the cation diffusion facilitator (CDF) transporter (TC 2.A.4) family.</text>
</comment>
<evidence type="ECO:0000256" key="7">
    <source>
        <dbReference type="SAM" id="Phobius"/>
    </source>
</evidence>